<feature type="region of interest" description="Disordered" evidence="1">
    <location>
        <begin position="204"/>
        <end position="281"/>
    </location>
</feature>
<gene>
    <name evidence="2" type="ORF">DL546_008821</name>
</gene>
<dbReference type="OrthoDB" id="8194677at2759"/>
<comment type="caution">
    <text evidence="2">The sequence shown here is derived from an EMBL/GenBank/DDBJ whole genome shotgun (WGS) entry which is preliminary data.</text>
</comment>
<feature type="compositionally biased region" description="Basic and acidic residues" evidence="1">
    <location>
        <begin position="227"/>
        <end position="240"/>
    </location>
</feature>
<evidence type="ECO:0000313" key="2">
    <source>
        <dbReference type="EMBL" id="RKU47650.1"/>
    </source>
</evidence>
<proteinExistence type="predicted"/>
<organism evidence="2 3">
    <name type="scientific">Coniochaeta pulveracea</name>
    <dbReference type="NCBI Taxonomy" id="177199"/>
    <lineage>
        <taxon>Eukaryota</taxon>
        <taxon>Fungi</taxon>
        <taxon>Dikarya</taxon>
        <taxon>Ascomycota</taxon>
        <taxon>Pezizomycotina</taxon>
        <taxon>Sordariomycetes</taxon>
        <taxon>Sordariomycetidae</taxon>
        <taxon>Coniochaetales</taxon>
        <taxon>Coniochaetaceae</taxon>
        <taxon>Coniochaeta</taxon>
    </lineage>
</organism>
<evidence type="ECO:0000256" key="1">
    <source>
        <dbReference type="SAM" id="MobiDB-lite"/>
    </source>
</evidence>
<dbReference type="Proteomes" id="UP000275385">
    <property type="component" value="Unassembled WGS sequence"/>
</dbReference>
<name>A0A420YIF2_9PEZI</name>
<protein>
    <submittedName>
        <fullName evidence="2">Uncharacterized protein</fullName>
    </submittedName>
</protein>
<feature type="compositionally biased region" description="Basic and acidic residues" evidence="1">
    <location>
        <begin position="270"/>
        <end position="281"/>
    </location>
</feature>
<keyword evidence="3" id="KW-1185">Reference proteome</keyword>
<sequence length="281" mass="31844">MAGTSTRQLPDPPWLRSQLPLLAVRAENVRVVFAPDVAHLRAWLATYSAYESEYNPDVSSATFPESSKSCPAAAENAAHLNRRIKKVVFVYNFLGVHRDTRHWKAQGLGNSVSALVECTKRNGMQSIIVEPKRYEDEGFVGLDAMIDDELPILNLREMKALARKLEEEDDGPWITQSVSIRQVLGRWFQFGPGPWDEAEERDVAYSDGHPPLHGEYPYSLPSFEDAPSAHDHEEDQHKPWDDEEQVDALHHKMEVSPTQASLPESSPPDHVYEGYEQDTHY</sequence>
<reference evidence="2 3" key="1">
    <citation type="submission" date="2018-08" db="EMBL/GenBank/DDBJ databases">
        <title>Draft genome of the lignicolous fungus Coniochaeta pulveracea.</title>
        <authorList>
            <person name="Borstlap C.J."/>
            <person name="De Witt R.N."/>
            <person name="Botha A."/>
            <person name="Volschenk H."/>
        </authorList>
    </citation>
    <scope>NUCLEOTIDE SEQUENCE [LARGE SCALE GENOMIC DNA]</scope>
    <source>
        <strain evidence="2 3">CAB683</strain>
    </source>
</reference>
<accession>A0A420YIF2</accession>
<dbReference type="AlphaFoldDB" id="A0A420YIF2"/>
<dbReference type="EMBL" id="QVQW01000008">
    <property type="protein sequence ID" value="RKU47650.1"/>
    <property type="molecule type" value="Genomic_DNA"/>
</dbReference>
<evidence type="ECO:0000313" key="3">
    <source>
        <dbReference type="Proteomes" id="UP000275385"/>
    </source>
</evidence>